<proteinExistence type="predicted"/>
<accession>A0A6J7WE26</accession>
<dbReference type="EMBL" id="LR798209">
    <property type="protein sequence ID" value="CAB5187256.1"/>
    <property type="molecule type" value="Genomic_DNA"/>
</dbReference>
<protein>
    <submittedName>
        <fullName evidence="1">Phge_HK97_gp10, phage protein, HK97 gp10 family</fullName>
    </submittedName>
</protein>
<sequence>MGITFKVEGLKDVYAAFEQLAADIGDKKAQSKVLIPAAREAMQPVLVQAQTNAPVDTGALSNTLIIEARRPTKRDRRSKYITENDTVIAAITTKAFPKKIRGAFFKENQALYESDKEAYKQKFKALTKQLNFPYDARAIAQEFGTAKMKGHKPFLRPAMESQSESTVRRLGEILGRRINQYRAKQK</sequence>
<reference evidence="1" key="1">
    <citation type="submission" date="2020-05" db="EMBL/GenBank/DDBJ databases">
        <authorList>
            <person name="Chiriac C."/>
            <person name="Salcher M."/>
            <person name="Ghai R."/>
            <person name="Kavagutti S V."/>
        </authorList>
    </citation>
    <scope>NUCLEOTIDE SEQUENCE</scope>
</reference>
<organism evidence="1">
    <name type="scientific">uncultured Caudovirales phage</name>
    <dbReference type="NCBI Taxonomy" id="2100421"/>
    <lineage>
        <taxon>Viruses</taxon>
        <taxon>Duplodnaviria</taxon>
        <taxon>Heunggongvirae</taxon>
        <taxon>Uroviricota</taxon>
        <taxon>Caudoviricetes</taxon>
        <taxon>Peduoviridae</taxon>
        <taxon>Maltschvirus</taxon>
        <taxon>Maltschvirus maltsch</taxon>
    </lineage>
</organism>
<gene>
    <name evidence="1" type="ORF">UFOVP159_22</name>
</gene>
<dbReference type="NCBIfam" id="TIGR01725">
    <property type="entry name" value="phge_HK97_gp10"/>
    <property type="match status" value="1"/>
</dbReference>
<name>A0A6J7WE26_9CAUD</name>
<dbReference type="InterPro" id="IPR010064">
    <property type="entry name" value="HK97-gp10_tail"/>
</dbReference>
<evidence type="ECO:0000313" key="1">
    <source>
        <dbReference type="EMBL" id="CAB5187256.1"/>
    </source>
</evidence>